<keyword evidence="6 10" id="KW-1133">Transmembrane helix</keyword>
<keyword evidence="7 10" id="KW-0472">Membrane</keyword>
<dbReference type="EMBL" id="FNEH01000002">
    <property type="protein sequence ID" value="SDI13492.1"/>
    <property type="molecule type" value="Genomic_DNA"/>
</dbReference>
<keyword evidence="4 10" id="KW-1003">Cell membrane</keyword>
<evidence type="ECO:0000256" key="1">
    <source>
        <dbReference type="ARBA" id="ARBA00002578"/>
    </source>
</evidence>
<evidence type="ECO:0000256" key="10">
    <source>
        <dbReference type="RuleBase" id="RU362071"/>
    </source>
</evidence>
<dbReference type="InterPro" id="IPR002010">
    <property type="entry name" value="T3SS_IM_R"/>
</dbReference>
<dbReference type="PANTHER" id="PTHR30065">
    <property type="entry name" value="FLAGELLAR BIOSYNTHETIC PROTEIN FLIR"/>
    <property type="match status" value="1"/>
</dbReference>
<dbReference type="Proteomes" id="UP000324896">
    <property type="component" value="Unassembled WGS sequence"/>
</dbReference>
<name>A0A1G6S6Z6_9FIRM</name>
<evidence type="ECO:0000256" key="6">
    <source>
        <dbReference type="ARBA" id="ARBA00022989"/>
    </source>
</evidence>
<evidence type="ECO:0000256" key="8">
    <source>
        <dbReference type="ARBA" id="ARBA00023143"/>
    </source>
</evidence>
<keyword evidence="8 10" id="KW-0975">Bacterial flagellum</keyword>
<dbReference type="Pfam" id="PF01311">
    <property type="entry name" value="Bac_export_1"/>
    <property type="match status" value="1"/>
</dbReference>
<feature type="transmembrane region" description="Helical" evidence="10">
    <location>
        <begin position="81"/>
        <end position="100"/>
    </location>
</feature>
<dbReference type="NCBIfam" id="TIGR01400">
    <property type="entry name" value="fliR"/>
    <property type="match status" value="1"/>
</dbReference>
<dbReference type="RefSeq" id="WP_089716287.1">
    <property type="nucleotide sequence ID" value="NZ_FMYT01000027.1"/>
</dbReference>
<feature type="transmembrane region" description="Helical" evidence="10">
    <location>
        <begin position="181"/>
        <end position="206"/>
    </location>
</feature>
<dbReference type="Proteomes" id="UP000295758">
    <property type="component" value="Unassembled WGS sequence"/>
</dbReference>
<evidence type="ECO:0000313" key="11">
    <source>
        <dbReference type="EMBL" id="SDD11925.1"/>
    </source>
</evidence>
<dbReference type="InterPro" id="IPR006303">
    <property type="entry name" value="FliR"/>
</dbReference>
<evidence type="ECO:0000313" key="13">
    <source>
        <dbReference type="EMBL" id="TDS34717.1"/>
    </source>
</evidence>
<evidence type="ECO:0000256" key="9">
    <source>
        <dbReference type="NCBIfam" id="TIGR01400"/>
    </source>
</evidence>
<feature type="transmembrane region" description="Helical" evidence="10">
    <location>
        <begin position="212"/>
        <end position="237"/>
    </location>
</feature>
<accession>A0A1G6S6Z6</accession>
<feature type="transmembrane region" description="Helical" evidence="10">
    <location>
        <begin position="43"/>
        <end position="61"/>
    </location>
</feature>
<evidence type="ECO:0000256" key="7">
    <source>
        <dbReference type="ARBA" id="ARBA00023136"/>
    </source>
</evidence>
<organism evidence="11 18">
    <name type="scientific">Halanaerobium congolense</name>
    <dbReference type="NCBI Taxonomy" id="54121"/>
    <lineage>
        <taxon>Bacteria</taxon>
        <taxon>Bacillati</taxon>
        <taxon>Bacillota</taxon>
        <taxon>Clostridia</taxon>
        <taxon>Halanaerobiales</taxon>
        <taxon>Halanaerobiaceae</taxon>
        <taxon>Halanaerobium</taxon>
    </lineage>
</organism>
<dbReference type="Proteomes" id="UP000295472">
    <property type="component" value="Unassembled WGS sequence"/>
</dbReference>
<evidence type="ECO:0000313" key="12">
    <source>
        <dbReference type="EMBL" id="SDI13492.1"/>
    </source>
</evidence>
<gene>
    <name evidence="13" type="ORF">BY453_102154</name>
    <name evidence="14" type="ORF">C7954_13438</name>
    <name evidence="11" type="ORF">SAMN04488597_12746</name>
    <name evidence="12" type="ORF">SAMN04515654_10220</name>
</gene>
<reference evidence="11 18" key="1">
    <citation type="submission" date="2016-10" db="EMBL/GenBank/DDBJ databases">
        <authorList>
            <person name="Varghese N."/>
            <person name="Submissions S."/>
        </authorList>
    </citation>
    <scope>NUCLEOTIDE SEQUENCE [LARGE SCALE GENOMIC DNA]</scope>
    <source>
        <strain evidence="11 18">WG10</strain>
    </source>
</reference>
<dbReference type="EMBL" id="SOEF01000034">
    <property type="protein sequence ID" value="TDX38590.1"/>
    <property type="molecule type" value="Genomic_DNA"/>
</dbReference>
<keyword evidence="11" id="KW-0282">Flagellum</keyword>
<proteinExistence type="inferred from homology"/>
<dbReference type="EMBL" id="FMYT01000027">
    <property type="protein sequence ID" value="SDD11925.1"/>
    <property type="molecule type" value="Genomic_DNA"/>
</dbReference>
<evidence type="ECO:0000256" key="2">
    <source>
        <dbReference type="ARBA" id="ARBA00009772"/>
    </source>
</evidence>
<protein>
    <recommendedName>
        <fullName evidence="3 9">Flagellar biosynthetic protein FliR</fullName>
    </recommendedName>
</protein>
<dbReference type="GeneID" id="57013645"/>
<evidence type="ECO:0000256" key="4">
    <source>
        <dbReference type="ARBA" id="ARBA00022475"/>
    </source>
</evidence>
<dbReference type="GO" id="GO:0044780">
    <property type="term" value="P:bacterial-type flagellum assembly"/>
    <property type="evidence" value="ECO:0007669"/>
    <property type="project" value="UniProtKB-UniRule"/>
</dbReference>
<evidence type="ECO:0000313" key="16">
    <source>
        <dbReference type="Proteomes" id="UP000295472"/>
    </source>
</evidence>
<keyword evidence="11" id="KW-0966">Cell projection</keyword>
<sequence>MPEDILINENIFLFALIFSRYLGIFFLTPIFSSQVIFFQAKILVALSLTVITVPVVINSFQPIYPTNNLLVLVKIMSELSVGLFMGLAVFLVFSAVQLGGQIIDMRMGFRIANVVDPFSGINSPVIGQYKNILLTLIFLAVDGHLYLIKHLNNSFKIIPPGEVNFNSQIWIYFFRRSADMFLLALKVAMPIAGAIFLLDVILAFLARSVPQMNLFIVGLPIKILAGLLLLFVLIPVLNNFYSEIIFDVINEIPHLFRLLSP</sequence>
<evidence type="ECO:0000313" key="17">
    <source>
        <dbReference type="Proteomes" id="UP000295758"/>
    </source>
</evidence>
<comment type="subcellular location">
    <subcellularLocation>
        <location evidence="10">Cell membrane</location>
        <topology evidence="10">Multi-pass membrane protein</topology>
    </subcellularLocation>
    <subcellularLocation>
        <location evidence="10">Bacterial flagellum basal body</location>
    </subcellularLocation>
</comment>
<comment type="function">
    <text evidence="1 10">Role in flagellar biosynthesis.</text>
</comment>
<feature type="transmembrane region" description="Helical" evidence="10">
    <location>
        <begin position="12"/>
        <end position="31"/>
    </location>
</feature>
<reference evidence="14 16" key="4">
    <citation type="submission" date="2019-03" db="EMBL/GenBank/DDBJ databases">
        <title>Subsurface microbial communities from deep shales in Ohio and West Virginia, USA.</title>
        <authorList>
            <person name="Wrighton K."/>
        </authorList>
    </citation>
    <scope>NUCLEOTIDE SEQUENCE [LARGE SCALE GENOMIC DNA]</scope>
    <source>
        <strain evidence="14 16">DSMZ 11287</strain>
    </source>
</reference>
<keyword evidence="11" id="KW-0969">Cilium</keyword>
<reference evidence="12 15" key="2">
    <citation type="submission" date="2016-10" db="EMBL/GenBank/DDBJ databases">
        <authorList>
            <person name="de Groot N.N."/>
        </authorList>
    </citation>
    <scope>NUCLEOTIDE SEQUENCE [LARGE SCALE GENOMIC DNA]</scope>
    <source>
        <strain evidence="12 15">WG7</strain>
    </source>
</reference>
<evidence type="ECO:0000256" key="3">
    <source>
        <dbReference type="ARBA" id="ARBA00021717"/>
    </source>
</evidence>
<evidence type="ECO:0000313" key="15">
    <source>
        <dbReference type="Proteomes" id="UP000198945"/>
    </source>
</evidence>
<dbReference type="PRINTS" id="PR00953">
    <property type="entry name" value="TYPE3IMRPROT"/>
</dbReference>
<reference evidence="13 17" key="3">
    <citation type="submission" date="2019-03" db="EMBL/GenBank/DDBJ databases">
        <title>Deep subsurface shale carbon reservoir microbial communities from Ohio and West Virginia, USA.</title>
        <authorList>
            <person name="Wrighton K."/>
        </authorList>
    </citation>
    <scope>NUCLEOTIDE SEQUENCE [LARGE SCALE GENOMIC DNA]</scope>
    <source>
        <strain evidence="13 17">UTICA-S4D12</strain>
    </source>
</reference>
<keyword evidence="5 10" id="KW-0812">Transmembrane</keyword>
<evidence type="ECO:0000313" key="14">
    <source>
        <dbReference type="EMBL" id="TDX38590.1"/>
    </source>
</evidence>
<evidence type="ECO:0000313" key="18">
    <source>
        <dbReference type="Proteomes" id="UP000324896"/>
    </source>
</evidence>
<dbReference type="Proteomes" id="UP000198945">
    <property type="component" value="Unassembled WGS sequence"/>
</dbReference>
<dbReference type="AlphaFoldDB" id="A0A1G6S6Z6"/>
<dbReference type="GO" id="GO:0006605">
    <property type="term" value="P:protein targeting"/>
    <property type="evidence" value="ECO:0007669"/>
    <property type="project" value="UniProtKB-UniRule"/>
</dbReference>
<dbReference type="EMBL" id="SOAA01000002">
    <property type="protein sequence ID" value="TDS34717.1"/>
    <property type="molecule type" value="Genomic_DNA"/>
</dbReference>
<comment type="similarity">
    <text evidence="2 10">Belongs to the FliR/MopE/SpaR family.</text>
</comment>
<dbReference type="GO" id="GO:0005886">
    <property type="term" value="C:plasma membrane"/>
    <property type="evidence" value="ECO:0007669"/>
    <property type="project" value="UniProtKB-SubCell"/>
</dbReference>
<dbReference type="PANTHER" id="PTHR30065:SF1">
    <property type="entry name" value="SURFACE PRESENTATION OF ANTIGENS PROTEIN SPAR"/>
    <property type="match status" value="1"/>
</dbReference>
<evidence type="ECO:0000256" key="5">
    <source>
        <dbReference type="ARBA" id="ARBA00022692"/>
    </source>
</evidence>
<dbReference type="GO" id="GO:0009425">
    <property type="term" value="C:bacterial-type flagellum basal body"/>
    <property type="evidence" value="ECO:0007669"/>
    <property type="project" value="UniProtKB-SubCell"/>
</dbReference>